<evidence type="ECO:0000313" key="3">
    <source>
        <dbReference type="Proteomes" id="UP000575397"/>
    </source>
</evidence>
<dbReference type="EMBL" id="JABCUS010000025">
    <property type="protein sequence ID" value="NMX04201.1"/>
    <property type="molecule type" value="Genomic_DNA"/>
</dbReference>
<dbReference type="Proteomes" id="UP000575397">
    <property type="component" value="Unassembled WGS sequence"/>
</dbReference>
<dbReference type="Pfam" id="PF01979">
    <property type="entry name" value="Amidohydro_1"/>
    <property type="match status" value="1"/>
</dbReference>
<evidence type="ECO:0000259" key="1">
    <source>
        <dbReference type="Pfam" id="PF01979"/>
    </source>
</evidence>
<dbReference type="InterPro" id="IPR032466">
    <property type="entry name" value="Metal_Hydrolase"/>
</dbReference>
<dbReference type="GO" id="GO:0016810">
    <property type="term" value="F:hydrolase activity, acting on carbon-nitrogen (but not peptide) bonds"/>
    <property type="evidence" value="ECO:0007669"/>
    <property type="project" value="InterPro"/>
</dbReference>
<accession>A0A7Y0UUW1</accession>
<dbReference type="Gene3D" id="3.20.20.140">
    <property type="entry name" value="Metal-dependent hydrolases"/>
    <property type="match status" value="1"/>
</dbReference>
<sequence>MGGVGFMSGHLKFTGSFLWRDSPAGDTGNGNDGGSGKALPPATWVDGSLYVHHGVVSRHPEAGLTYREIRGWAVPGLVDVHCHVGLGSSGPVDRDTQEAQARADRDAGVLLIRDCGAPVDTRWINEHPELPRIIHCGAHLARPKRYLRYFGLELENPHDLPAEVARQTARGDGWVKIVGDWIDRADGADSDLRPLWDGRILRDAVQAAHEHGARVTVHTFARATIDDLLDAGVDCIEHGTGMDSDHIAEAARRGIPVTPTMLQIARFADFAAQAGAKYPVYAATMSAMHQRNIEHQASLLAAGVQLLPGTDAGGYQAHGSLPTELARWLNLGLRPAEIVDLATWRARDFLGAPVLSEGAPADLVVYPCDPRADIAVLARPALVVLRGEPVAGVRVTEL</sequence>
<feature type="domain" description="Amidohydrolase-related" evidence="1">
    <location>
        <begin position="73"/>
        <end position="389"/>
    </location>
</feature>
<dbReference type="Gene3D" id="2.30.40.10">
    <property type="entry name" value="Urease, subunit C, domain 1"/>
    <property type="match status" value="1"/>
</dbReference>
<dbReference type="InterPro" id="IPR051781">
    <property type="entry name" value="Metallo-dep_Hydrolase"/>
</dbReference>
<organism evidence="2 3">
    <name type="scientific">Mobiluncus mulieris</name>
    <dbReference type="NCBI Taxonomy" id="2052"/>
    <lineage>
        <taxon>Bacteria</taxon>
        <taxon>Bacillati</taxon>
        <taxon>Actinomycetota</taxon>
        <taxon>Actinomycetes</taxon>
        <taxon>Actinomycetales</taxon>
        <taxon>Actinomycetaceae</taxon>
        <taxon>Mobiluncus</taxon>
    </lineage>
</organism>
<gene>
    <name evidence="2" type="ORF">HHJ77_09820</name>
</gene>
<dbReference type="SUPFAM" id="SSF51556">
    <property type="entry name" value="Metallo-dependent hydrolases"/>
    <property type="match status" value="1"/>
</dbReference>
<dbReference type="RefSeq" id="WP_169763139.1">
    <property type="nucleotide sequence ID" value="NZ_JABCUS010000025.1"/>
</dbReference>
<dbReference type="InterPro" id="IPR006680">
    <property type="entry name" value="Amidohydro-rel"/>
</dbReference>
<protein>
    <submittedName>
        <fullName evidence="2">Amidohydrolase family protein</fullName>
    </submittedName>
</protein>
<reference evidence="2 3" key="1">
    <citation type="submission" date="2020-04" db="EMBL/GenBank/DDBJ databases">
        <title>Antimicrobial susceptibility and clonality of vaginal-derived multi-drug resistant Mobiluncus isolates in China.</title>
        <authorList>
            <person name="Zhang X."/>
        </authorList>
    </citation>
    <scope>NUCLEOTIDE SEQUENCE [LARGE SCALE GENOMIC DNA]</scope>
    <source>
        <strain evidence="2 3">12</strain>
    </source>
</reference>
<dbReference type="PANTHER" id="PTHR43135">
    <property type="entry name" value="ALPHA-D-RIBOSE 1-METHYLPHOSPHONATE 5-TRIPHOSPHATE DIPHOSPHATASE"/>
    <property type="match status" value="1"/>
</dbReference>
<proteinExistence type="predicted"/>
<comment type="caution">
    <text evidence="2">The sequence shown here is derived from an EMBL/GenBank/DDBJ whole genome shotgun (WGS) entry which is preliminary data.</text>
</comment>
<keyword evidence="2" id="KW-0378">Hydrolase</keyword>
<dbReference type="InterPro" id="IPR011059">
    <property type="entry name" value="Metal-dep_hydrolase_composite"/>
</dbReference>
<evidence type="ECO:0000313" key="2">
    <source>
        <dbReference type="EMBL" id="NMX04201.1"/>
    </source>
</evidence>
<dbReference type="AlphaFoldDB" id="A0A7Y0UUW1"/>
<dbReference type="PANTHER" id="PTHR43135:SF4">
    <property type="entry name" value="AMIDOHYDROLASE-RELATED DOMAIN-CONTAINING PROTEIN"/>
    <property type="match status" value="1"/>
</dbReference>
<name>A0A7Y0UUW1_9ACTO</name>